<protein>
    <submittedName>
        <fullName evidence="1">Uncharacterized protein</fullName>
    </submittedName>
</protein>
<dbReference type="Proteomes" id="UP001164746">
    <property type="component" value="Chromosome 5"/>
</dbReference>
<name>A0ABY7ECI3_MYAAR</name>
<evidence type="ECO:0000313" key="2">
    <source>
        <dbReference type="Proteomes" id="UP001164746"/>
    </source>
</evidence>
<keyword evidence="2" id="KW-1185">Reference proteome</keyword>
<sequence>MEKTVKANVYGKVKEENIRRSTLKRENFFKTAGQNDFKRTLSLEKTRLPGKRKKRKSLAALSPLQLIKKWSDDERGFMCDAMNEGASWTDCVRKLNTQFQSNRSGCYLADGLEPLSEMIIFMDGCTIDDSNMSGVHTKFVTLTIAQQQPLDHGDGSVFTSVDSMSADQIDALDSLPVESKRNHQILGVDGSVLEFPLCTSGDGVDSMSATQINAIDSQPVATLQTRPLDPRKIGKLSVLMKKDFDSLKTIEMKDIIEEFEENFPLLQLILSIMLPKSKRNNEKALANILPRLGLVYSVIIQARIPQLSRLQRAVAMCLADKICNKMRCPNKVYDRLNRIGVSSPYCVTRNVIKEAGSQYSKHLTERLKEGKQIRLIGDNLNFTVGVKEESSSHHRHMHHRFTSTALISKHMYLSNQ</sequence>
<reference evidence="1" key="1">
    <citation type="submission" date="2022-11" db="EMBL/GenBank/DDBJ databases">
        <title>Centuries of genome instability and evolution in soft-shell clam transmissible cancer (bioRxiv).</title>
        <authorList>
            <person name="Hart S.F.M."/>
            <person name="Yonemitsu M.A."/>
            <person name="Giersch R.M."/>
            <person name="Beal B.F."/>
            <person name="Arriagada G."/>
            <person name="Davis B.W."/>
            <person name="Ostrander E.A."/>
            <person name="Goff S.P."/>
            <person name="Metzger M.J."/>
        </authorList>
    </citation>
    <scope>NUCLEOTIDE SEQUENCE</scope>
    <source>
        <strain evidence="1">MELC-2E11</strain>
        <tissue evidence="1">Siphon/mantle</tissue>
    </source>
</reference>
<proteinExistence type="predicted"/>
<evidence type="ECO:0000313" key="1">
    <source>
        <dbReference type="EMBL" id="WAR06406.1"/>
    </source>
</evidence>
<accession>A0ABY7ECI3</accession>
<gene>
    <name evidence="1" type="ORF">MAR_021775</name>
</gene>
<organism evidence="1 2">
    <name type="scientific">Mya arenaria</name>
    <name type="common">Soft-shell clam</name>
    <dbReference type="NCBI Taxonomy" id="6604"/>
    <lineage>
        <taxon>Eukaryota</taxon>
        <taxon>Metazoa</taxon>
        <taxon>Spiralia</taxon>
        <taxon>Lophotrochozoa</taxon>
        <taxon>Mollusca</taxon>
        <taxon>Bivalvia</taxon>
        <taxon>Autobranchia</taxon>
        <taxon>Heteroconchia</taxon>
        <taxon>Euheterodonta</taxon>
        <taxon>Imparidentia</taxon>
        <taxon>Neoheterodontei</taxon>
        <taxon>Myida</taxon>
        <taxon>Myoidea</taxon>
        <taxon>Myidae</taxon>
        <taxon>Mya</taxon>
    </lineage>
</organism>
<dbReference type="EMBL" id="CP111016">
    <property type="protein sequence ID" value="WAR06406.1"/>
    <property type="molecule type" value="Genomic_DNA"/>
</dbReference>